<dbReference type="Ensembl" id="ENSCPGT00000000964.1">
    <property type="protein sequence ID" value="ENSCPGP00000000864.1"/>
    <property type="gene ID" value="ENSCPGG00000000670.1"/>
</dbReference>
<dbReference type="FunFam" id="2.60.40.340:FF:000005">
    <property type="entry name" value="RELB proto-oncogene, NF-kB subunit"/>
    <property type="match status" value="1"/>
</dbReference>
<dbReference type="PROSITE" id="PS01204">
    <property type="entry name" value="REL_1"/>
    <property type="match status" value="1"/>
</dbReference>
<dbReference type="InterPro" id="IPR030492">
    <property type="entry name" value="RHD_CS"/>
</dbReference>
<feature type="domain" description="RHD" evidence="8">
    <location>
        <begin position="103"/>
        <end position="280"/>
    </location>
</feature>
<dbReference type="Pfam" id="PF00554">
    <property type="entry name" value="RHD_DNA_bind"/>
    <property type="match status" value="1"/>
</dbReference>
<dbReference type="GO" id="GO:0038061">
    <property type="term" value="P:non-canonical NF-kappaB signal transduction"/>
    <property type="evidence" value="ECO:0007669"/>
    <property type="project" value="TreeGrafter"/>
</dbReference>
<dbReference type="FunFam" id="2.60.40.10:FF:000046">
    <property type="entry name" value="Nuclear factor NF-kappa-B p105 subunit"/>
    <property type="match status" value="1"/>
</dbReference>
<dbReference type="InterPro" id="IPR011539">
    <property type="entry name" value="RHD_DNA_bind_dom"/>
</dbReference>
<sequence>MKEDGFQLDPAPVLPKALPKGSAKLVARGSSPAVATRPPLAAGLAPYGAVVLPADTRSPQLAQSLSTLSLSPKLVPRGTTGTGGRHRWSPATGQSKDQLEELLEPPKLVITEQPKQRGMRFRYECEGRSAGSILGESSTDASKTLPAIELLNCQAIPEVKVTACLVWKDWPYRVHPHGLVGKDCSNGLCEVVLKPQTNPKHSFSNLGIQCVKKKEIEAAIEKKLQLGIDPFKAGSLKNHQEVDMNVVRICFQASYKDGSGQTRQLSPVLSEPIFDKKSTNTSELRICRMNKESGPCTGGEELYLLCDKVQKEDIAVVFRKETWEARADFSQADVHRQVAIVFKTPPYQHLELAEPVEVEVFLQRLTDSVCSEAFRFTYLPTDHDAYGVNVKRKRGMPDVLEELSGSGGCQQGPPPHFLGGHGGTPAPALPSRGAPLTLPPFPAPSSPPDPYGIEAKRRKKPPGYMDHFAPLPAAGGSRGGMDTVRGTRVGVPRRHPRLEPEQGSEEPPQRVGDVSRSLLGLGVSPGTFSLPPPVVWVTPRLGDAPWTPLSPRDHPPNLGKVLGDPHGPRVTPRVGRGPQAPPQPWVLSSVPWVPHGFGVTPEVGRVPQSPPPNVKWVPPGLGEVPKPPMAPGSPLHCWERSLKPPQPWGHP</sequence>
<dbReference type="Gene3D" id="2.60.40.340">
    <property type="entry name" value="Rel homology domain (RHD), DNA-binding domain"/>
    <property type="match status" value="1"/>
</dbReference>
<dbReference type="AlphaFoldDB" id="A0A8C3J1Z3"/>
<dbReference type="InterPro" id="IPR032397">
    <property type="entry name" value="RHD_dimer"/>
</dbReference>
<dbReference type="GO" id="GO:0034097">
    <property type="term" value="P:response to cytokine"/>
    <property type="evidence" value="ECO:0007669"/>
    <property type="project" value="TreeGrafter"/>
</dbReference>
<evidence type="ECO:0000256" key="7">
    <source>
        <dbReference type="SAM" id="MobiDB-lite"/>
    </source>
</evidence>
<dbReference type="GO" id="GO:0033554">
    <property type="term" value="P:cellular response to stress"/>
    <property type="evidence" value="ECO:0007669"/>
    <property type="project" value="TreeGrafter"/>
</dbReference>
<dbReference type="GO" id="GO:0045087">
    <property type="term" value="P:innate immune response"/>
    <property type="evidence" value="ECO:0007669"/>
    <property type="project" value="TreeGrafter"/>
</dbReference>
<keyword evidence="3" id="KW-0090">Biological rhythms</keyword>
<dbReference type="CDD" id="cd01177">
    <property type="entry name" value="IPT_NFkappaB"/>
    <property type="match status" value="1"/>
</dbReference>
<dbReference type="GO" id="GO:0006954">
    <property type="term" value="P:inflammatory response"/>
    <property type="evidence" value="ECO:0007669"/>
    <property type="project" value="TreeGrafter"/>
</dbReference>
<dbReference type="Gene3D" id="2.60.40.10">
    <property type="entry name" value="Immunoglobulins"/>
    <property type="match status" value="1"/>
</dbReference>
<dbReference type="GO" id="GO:0005829">
    <property type="term" value="C:cytosol"/>
    <property type="evidence" value="ECO:0007669"/>
    <property type="project" value="UniProtKB-ARBA"/>
</dbReference>
<dbReference type="SUPFAM" id="SSF49417">
    <property type="entry name" value="p53-like transcription factors"/>
    <property type="match status" value="1"/>
</dbReference>
<dbReference type="GO" id="GO:0005634">
    <property type="term" value="C:nucleus"/>
    <property type="evidence" value="ECO:0007669"/>
    <property type="project" value="UniProtKB-SubCell"/>
</dbReference>
<keyword evidence="2" id="KW-0805">Transcription regulation</keyword>
<reference evidence="9" key="1">
    <citation type="submission" date="2025-08" db="UniProtKB">
        <authorList>
            <consortium name="Ensembl"/>
        </authorList>
    </citation>
    <scope>IDENTIFICATION</scope>
</reference>
<evidence type="ECO:0000256" key="1">
    <source>
        <dbReference type="ARBA" id="ARBA00004123"/>
    </source>
</evidence>
<dbReference type="CDD" id="cd07886">
    <property type="entry name" value="RHD-n_RelB"/>
    <property type="match status" value="1"/>
</dbReference>
<reference evidence="9" key="2">
    <citation type="submission" date="2025-09" db="UniProtKB">
        <authorList>
            <consortium name="Ensembl"/>
        </authorList>
    </citation>
    <scope>IDENTIFICATION</scope>
</reference>
<evidence type="ECO:0000259" key="8">
    <source>
        <dbReference type="PROSITE" id="PS50254"/>
    </source>
</evidence>
<dbReference type="GO" id="GO:0045944">
    <property type="term" value="P:positive regulation of transcription by RNA polymerase II"/>
    <property type="evidence" value="ECO:0007669"/>
    <property type="project" value="TreeGrafter"/>
</dbReference>
<evidence type="ECO:0000256" key="6">
    <source>
        <dbReference type="ARBA" id="ARBA00023242"/>
    </source>
</evidence>
<dbReference type="GO" id="GO:0007249">
    <property type="term" value="P:canonical NF-kappaB signal transduction"/>
    <property type="evidence" value="ECO:0007669"/>
    <property type="project" value="TreeGrafter"/>
</dbReference>
<dbReference type="GO" id="GO:0000981">
    <property type="term" value="F:DNA-binding transcription factor activity, RNA polymerase II-specific"/>
    <property type="evidence" value="ECO:0007669"/>
    <property type="project" value="TreeGrafter"/>
</dbReference>
<feature type="region of interest" description="Disordered" evidence="7">
    <location>
        <begin position="491"/>
        <end position="512"/>
    </location>
</feature>
<dbReference type="InterPro" id="IPR030496">
    <property type="entry name" value="RelB_RHD_N"/>
</dbReference>
<dbReference type="GO" id="GO:0048511">
    <property type="term" value="P:rhythmic process"/>
    <property type="evidence" value="ECO:0007669"/>
    <property type="project" value="UniProtKB-KW"/>
</dbReference>
<evidence type="ECO:0000313" key="9">
    <source>
        <dbReference type="Ensembl" id="ENSCPGP00000000864.1"/>
    </source>
</evidence>
<dbReference type="Pfam" id="PF16179">
    <property type="entry name" value="RHD_dimer"/>
    <property type="match status" value="1"/>
</dbReference>
<dbReference type="SMART" id="SM00429">
    <property type="entry name" value="IPT"/>
    <property type="match status" value="1"/>
</dbReference>
<dbReference type="GO" id="GO:0030098">
    <property type="term" value="P:lymphocyte differentiation"/>
    <property type="evidence" value="ECO:0007669"/>
    <property type="project" value="UniProtKB-ARBA"/>
</dbReference>
<comment type="subcellular location">
    <subcellularLocation>
        <location evidence="1">Nucleus</location>
    </subcellularLocation>
</comment>
<dbReference type="SUPFAM" id="SSF81296">
    <property type="entry name" value="E set domains"/>
    <property type="match status" value="1"/>
</dbReference>
<accession>A0A8C3J1Z3</accession>
<evidence type="ECO:0000256" key="5">
    <source>
        <dbReference type="ARBA" id="ARBA00023163"/>
    </source>
</evidence>
<keyword evidence="4" id="KW-0010">Activator</keyword>
<dbReference type="InterPro" id="IPR000451">
    <property type="entry name" value="NFkB/Dor"/>
</dbReference>
<dbReference type="PANTHER" id="PTHR24169">
    <property type="entry name" value="NUCLEAR FACTOR NF-KAPPA-B PROTEIN"/>
    <property type="match status" value="1"/>
</dbReference>
<organism evidence="9 10">
    <name type="scientific">Calidris pygmaea</name>
    <name type="common">Spoon-billed sandpiper</name>
    <dbReference type="NCBI Taxonomy" id="425635"/>
    <lineage>
        <taxon>Eukaryota</taxon>
        <taxon>Metazoa</taxon>
        <taxon>Chordata</taxon>
        <taxon>Craniata</taxon>
        <taxon>Vertebrata</taxon>
        <taxon>Euteleostomi</taxon>
        <taxon>Archelosauria</taxon>
        <taxon>Archosauria</taxon>
        <taxon>Dinosauria</taxon>
        <taxon>Saurischia</taxon>
        <taxon>Theropoda</taxon>
        <taxon>Coelurosauria</taxon>
        <taxon>Aves</taxon>
        <taxon>Neognathae</taxon>
        <taxon>Neoaves</taxon>
        <taxon>Charadriiformes</taxon>
        <taxon>Scolopacidae</taxon>
        <taxon>Calidris</taxon>
    </lineage>
</organism>
<feature type="region of interest" description="Disordered" evidence="7">
    <location>
        <begin position="72"/>
        <end position="94"/>
    </location>
</feature>
<dbReference type="InterPro" id="IPR033926">
    <property type="entry name" value="IPT_NFkappaB"/>
</dbReference>
<dbReference type="Proteomes" id="UP000694419">
    <property type="component" value="Unplaced"/>
</dbReference>
<evidence type="ECO:0000256" key="4">
    <source>
        <dbReference type="ARBA" id="ARBA00023159"/>
    </source>
</evidence>
<dbReference type="InterPro" id="IPR037059">
    <property type="entry name" value="RHD_DNA_bind_dom_sf"/>
</dbReference>
<protein>
    <submittedName>
        <fullName evidence="9">RELB proto-oncogene, NF-kB subunit</fullName>
    </submittedName>
</protein>
<evidence type="ECO:0000256" key="2">
    <source>
        <dbReference type="ARBA" id="ARBA00023015"/>
    </source>
</evidence>
<evidence type="ECO:0000256" key="3">
    <source>
        <dbReference type="ARBA" id="ARBA00023108"/>
    </source>
</evidence>
<keyword evidence="5" id="KW-0804">Transcription</keyword>
<dbReference type="InterPro" id="IPR008967">
    <property type="entry name" value="p53-like_TF_DNA-bd_sf"/>
</dbReference>
<feature type="region of interest" description="Disordered" evidence="7">
    <location>
        <begin position="603"/>
        <end position="651"/>
    </location>
</feature>
<dbReference type="InterPro" id="IPR013783">
    <property type="entry name" value="Ig-like_fold"/>
</dbReference>
<evidence type="ECO:0000313" key="10">
    <source>
        <dbReference type="Proteomes" id="UP000694419"/>
    </source>
</evidence>
<keyword evidence="10" id="KW-1185">Reference proteome</keyword>
<proteinExistence type="predicted"/>
<name>A0A8C3J1Z3_9CHAR</name>
<dbReference type="PANTHER" id="PTHR24169:SF18">
    <property type="entry name" value="TRANSCRIPTION FACTOR RELB"/>
    <property type="match status" value="1"/>
</dbReference>
<dbReference type="PROSITE" id="PS50254">
    <property type="entry name" value="REL_2"/>
    <property type="match status" value="1"/>
</dbReference>
<dbReference type="InterPro" id="IPR014756">
    <property type="entry name" value="Ig_E-set"/>
</dbReference>
<dbReference type="PRINTS" id="PR00057">
    <property type="entry name" value="NFKBTNSCPFCT"/>
</dbReference>
<dbReference type="GO" id="GO:0000978">
    <property type="term" value="F:RNA polymerase II cis-regulatory region sequence-specific DNA binding"/>
    <property type="evidence" value="ECO:0007669"/>
    <property type="project" value="TreeGrafter"/>
</dbReference>
<keyword evidence="6" id="KW-0539">Nucleus</keyword>
<dbReference type="InterPro" id="IPR002909">
    <property type="entry name" value="IPT_dom"/>
</dbReference>